<dbReference type="AlphaFoldDB" id="A0A3Q2SMW4"/>
<evidence type="ECO:0000256" key="1">
    <source>
        <dbReference type="ARBA" id="ARBA00023157"/>
    </source>
</evidence>
<dbReference type="Ensembl" id="ENSFHET00000016224.1">
    <property type="protein sequence ID" value="ENSFHEP00000000018.1"/>
    <property type="gene ID" value="ENSFHEG00000023466.1"/>
</dbReference>
<dbReference type="SUPFAM" id="SSF56436">
    <property type="entry name" value="C-type lectin-like"/>
    <property type="match status" value="1"/>
</dbReference>
<reference evidence="4" key="2">
    <citation type="submission" date="2025-09" db="UniProtKB">
        <authorList>
            <consortium name="Ensembl"/>
        </authorList>
    </citation>
    <scope>IDENTIFICATION</scope>
</reference>
<dbReference type="Gene3D" id="3.10.100.10">
    <property type="entry name" value="Mannose-Binding Protein A, subunit A"/>
    <property type="match status" value="1"/>
</dbReference>
<dbReference type="InterPro" id="IPR018378">
    <property type="entry name" value="C-type_lectin_CS"/>
</dbReference>
<dbReference type="GeneTree" id="ENSGT00940000162818"/>
<dbReference type="PROSITE" id="PS50041">
    <property type="entry name" value="C_TYPE_LECTIN_2"/>
    <property type="match status" value="1"/>
</dbReference>
<feature type="signal peptide" evidence="2">
    <location>
        <begin position="1"/>
        <end position="16"/>
    </location>
</feature>
<organism evidence="4 5">
    <name type="scientific">Fundulus heteroclitus</name>
    <name type="common">Killifish</name>
    <name type="synonym">Mummichog</name>
    <dbReference type="NCBI Taxonomy" id="8078"/>
    <lineage>
        <taxon>Eukaryota</taxon>
        <taxon>Metazoa</taxon>
        <taxon>Chordata</taxon>
        <taxon>Craniata</taxon>
        <taxon>Vertebrata</taxon>
        <taxon>Euteleostomi</taxon>
        <taxon>Actinopterygii</taxon>
        <taxon>Neopterygii</taxon>
        <taxon>Teleostei</taxon>
        <taxon>Neoteleostei</taxon>
        <taxon>Acanthomorphata</taxon>
        <taxon>Ovalentaria</taxon>
        <taxon>Atherinomorphae</taxon>
        <taxon>Cyprinodontiformes</taxon>
        <taxon>Fundulidae</taxon>
        <taxon>Fundulus</taxon>
    </lineage>
</organism>
<accession>A0A3Q2SMW4</accession>
<dbReference type="Pfam" id="PF00059">
    <property type="entry name" value="Lectin_C"/>
    <property type="match status" value="1"/>
</dbReference>
<evidence type="ECO:0000313" key="5">
    <source>
        <dbReference type="Proteomes" id="UP000265000"/>
    </source>
</evidence>
<name>A0A3Q2SMW4_FUNHE</name>
<dbReference type="InterPro" id="IPR050111">
    <property type="entry name" value="C-type_lectin/snaclec_domain"/>
</dbReference>
<evidence type="ECO:0000259" key="3">
    <source>
        <dbReference type="PROSITE" id="PS50041"/>
    </source>
</evidence>
<reference evidence="4" key="1">
    <citation type="submission" date="2025-08" db="UniProtKB">
        <authorList>
            <consortium name="Ensembl"/>
        </authorList>
    </citation>
    <scope>IDENTIFICATION</scope>
</reference>
<feature type="chain" id="PRO_5018637258" description="C-type lectin domain-containing protein" evidence="2">
    <location>
        <begin position="17"/>
        <end position="164"/>
    </location>
</feature>
<dbReference type="InterPro" id="IPR016187">
    <property type="entry name" value="CTDL_fold"/>
</dbReference>
<feature type="domain" description="C-type lectin" evidence="3">
    <location>
        <begin position="37"/>
        <end position="156"/>
    </location>
</feature>
<evidence type="ECO:0000313" key="4">
    <source>
        <dbReference type="Ensembl" id="ENSFHEP00000000018.1"/>
    </source>
</evidence>
<dbReference type="InterPro" id="IPR016186">
    <property type="entry name" value="C-type_lectin-like/link_sf"/>
</dbReference>
<keyword evidence="1" id="KW-1015">Disulfide bond</keyword>
<protein>
    <recommendedName>
        <fullName evidence="3">C-type lectin domain-containing protein</fullName>
    </recommendedName>
</protein>
<dbReference type="PRINTS" id="PR01504">
    <property type="entry name" value="PNCREATITSAP"/>
</dbReference>
<evidence type="ECO:0000256" key="2">
    <source>
        <dbReference type="SAM" id="SignalP"/>
    </source>
</evidence>
<proteinExistence type="predicted"/>
<dbReference type="SMART" id="SM00034">
    <property type="entry name" value="CLECT"/>
    <property type="match status" value="1"/>
</dbReference>
<keyword evidence="2" id="KW-0732">Signal</keyword>
<dbReference type="PROSITE" id="PS00615">
    <property type="entry name" value="C_TYPE_LECTIN_1"/>
    <property type="match status" value="1"/>
</dbReference>
<keyword evidence="5" id="KW-1185">Reference proteome</keyword>
<dbReference type="InterPro" id="IPR001304">
    <property type="entry name" value="C-type_lectin-like"/>
</dbReference>
<dbReference type="PANTHER" id="PTHR22803">
    <property type="entry name" value="MANNOSE, PHOSPHOLIPASE, LECTIN RECEPTOR RELATED"/>
    <property type="match status" value="1"/>
</dbReference>
<dbReference type="Proteomes" id="UP000265000">
    <property type="component" value="Unplaced"/>
</dbReference>
<sequence>MLLPLLFALALSAASASDGKTQMKLLRGSCPMFWFSFNDRCYKYFASRMTWGEAEIHCVSEGGNLVPIHSLEEHNFVNYLIQNFDANQGYTWIGLTDIHKEGSWIWSEGSKHEFSNWNDGQPNNANKIEHCGHTNHGINHLWNDEDCSAKLPFVCIKKNLISQQ</sequence>